<reference evidence="4" key="1">
    <citation type="journal article" date="2019" name="Int. J. Syst. Evol. Microbiol.">
        <title>The Global Catalogue of Microorganisms (GCM) 10K type strain sequencing project: providing services to taxonomists for standard genome sequencing and annotation.</title>
        <authorList>
            <consortium name="The Broad Institute Genomics Platform"/>
            <consortium name="The Broad Institute Genome Sequencing Center for Infectious Disease"/>
            <person name="Wu L."/>
            <person name="Ma J."/>
        </authorList>
    </citation>
    <scope>NUCLEOTIDE SEQUENCE [LARGE SCALE GENOMIC DNA]</scope>
    <source>
        <strain evidence="4">CGMCC 1.12151</strain>
    </source>
</reference>
<dbReference type="EMBL" id="JBHSGL010000005">
    <property type="protein sequence ID" value="MFC4713426.1"/>
    <property type="molecule type" value="Genomic_DNA"/>
</dbReference>
<evidence type="ECO:0000256" key="1">
    <source>
        <dbReference type="SAM" id="SignalP"/>
    </source>
</evidence>
<name>A0ABV9ME85_9BACL</name>
<feature type="domain" description="DUF5626" evidence="2">
    <location>
        <begin position="57"/>
        <end position="200"/>
    </location>
</feature>
<evidence type="ECO:0000313" key="4">
    <source>
        <dbReference type="Proteomes" id="UP001595932"/>
    </source>
</evidence>
<dbReference type="RefSeq" id="WP_377279137.1">
    <property type="nucleotide sequence ID" value="NZ_JBHSGL010000005.1"/>
</dbReference>
<sequence>MNFNLKRFITLMITLILVSITISPSAFANGNGFGNGKGLENGKGIHHNPFSEEVEFDLTKAEKQEFVFIGENGEEVTYGAEPVIYELDDSVINSGGDIGILSNLTRTNTIKLGTSTWKIYIYSGSINMEYFINVSRTSSSTKITRAYDLWTMFVGYTENNRKFTFTSTRAEYTSTANLFNSFASISIRLTASVSGSTLTTSAKY</sequence>
<organism evidence="3 4">
    <name type="scientific">Planococcus dechangensis</name>
    <dbReference type="NCBI Taxonomy" id="1176255"/>
    <lineage>
        <taxon>Bacteria</taxon>
        <taxon>Bacillati</taxon>
        <taxon>Bacillota</taxon>
        <taxon>Bacilli</taxon>
        <taxon>Bacillales</taxon>
        <taxon>Caryophanaceae</taxon>
        <taxon>Planococcus</taxon>
    </lineage>
</organism>
<gene>
    <name evidence="3" type="ORF">ACFO5U_11155</name>
</gene>
<dbReference type="Proteomes" id="UP001595932">
    <property type="component" value="Unassembled WGS sequence"/>
</dbReference>
<dbReference type="Gene3D" id="2.60.40.3860">
    <property type="match status" value="1"/>
</dbReference>
<accession>A0ABV9ME85</accession>
<dbReference type="InterPro" id="IPR040491">
    <property type="entry name" value="DUF5626"/>
</dbReference>
<evidence type="ECO:0000259" key="2">
    <source>
        <dbReference type="Pfam" id="PF18540"/>
    </source>
</evidence>
<comment type="caution">
    <text evidence="3">The sequence shown here is derived from an EMBL/GenBank/DDBJ whole genome shotgun (WGS) entry which is preliminary data.</text>
</comment>
<proteinExistence type="predicted"/>
<feature type="chain" id="PRO_5045731402" evidence="1">
    <location>
        <begin position="29"/>
        <end position="204"/>
    </location>
</feature>
<feature type="signal peptide" evidence="1">
    <location>
        <begin position="1"/>
        <end position="28"/>
    </location>
</feature>
<dbReference type="Pfam" id="PF18540">
    <property type="entry name" value="DUF5626"/>
    <property type="match status" value="1"/>
</dbReference>
<evidence type="ECO:0000313" key="3">
    <source>
        <dbReference type="EMBL" id="MFC4713426.1"/>
    </source>
</evidence>
<keyword evidence="4" id="KW-1185">Reference proteome</keyword>
<protein>
    <submittedName>
        <fullName evidence="3">DUF5626 family protein</fullName>
    </submittedName>
</protein>
<keyword evidence="1" id="KW-0732">Signal</keyword>